<gene>
    <name evidence="13" type="ORF">O181_076174</name>
</gene>
<reference evidence="13" key="1">
    <citation type="submission" date="2021-03" db="EMBL/GenBank/DDBJ databases">
        <title>Draft genome sequence of rust myrtle Austropuccinia psidii MF-1, a brazilian biotype.</title>
        <authorList>
            <person name="Quecine M.C."/>
            <person name="Pachon D.M.R."/>
            <person name="Bonatelli M.L."/>
            <person name="Correr F.H."/>
            <person name="Franceschini L.M."/>
            <person name="Leite T.F."/>
            <person name="Margarido G.R.A."/>
            <person name="Almeida C.A."/>
            <person name="Ferrarezi J.A."/>
            <person name="Labate C.A."/>
        </authorList>
    </citation>
    <scope>NUCLEOTIDE SEQUENCE</scope>
    <source>
        <strain evidence="13">MF-1</strain>
    </source>
</reference>
<dbReference type="PROSITE" id="PS00374">
    <property type="entry name" value="MGMT"/>
    <property type="match status" value="1"/>
</dbReference>
<feature type="domain" description="Methylated-DNA-[protein]-cysteine S-methyltransferase DNA binding" evidence="12">
    <location>
        <begin position="102"/>
        <end position="177"/>
    </location>
</feature>
<comment type="similarity">
    <text evidence="2">Belongs to the MGMT family.</text>
</comment>
<evidence type="ECO:0000256" key="8">
    <source>
        <dbReference type="ARBA" id="ARBA00023204"/>
    </source>
</evidence>
<evidence type="ECO:0000256" key="2">
    <source>
        <dbReference type="ARBA" id="ARBA00008711"/>
    </source>
</evidence>
<evidence type="ECO:0000256" key="10">
    <source>
        <dbReference type="ARBA" id="ARBA00031621"/>
    </source>
</evidence>
<comment type="catalytic activity">
    <reaction evidence="11">
        <text>a 6-O-methyl-2'-deoxyguanosine in DNA + L-cysteinyl-[protein] = S-methyl-L-cysteinyl-[protein] + a 2'-deoxyguanosine in DNA</text>
        <dbReference type="Rhea" id="RHEA:24000"/>
        <dbReference type="Rhea" id="RHEA-COMP:10131"/>
        <dbReference type="Rhea" id="RHEA-COMP:10132"/>
        <dbReference type="Rhea" id="RHEA-COMP:11367"/>
        <dbReference type="Rhea" id="RHEA-COMP:11368"/>
        <dbReference type="ChEBI" id="CHEBI:29950"/>
        <dbReference type="ChEBI" id="CHEBI:82612"/>
        <dbReference type="ChEBI" id="CHEBI:85445"/>
        <dbReference type="ChEBI" id="CHEBI:85448"/>
        <dbReference type="EC" id="2.1.1.63"/>
    </reaction>
</comment>
<evidence type="ECO:0000313" key="14">
    <source>
        <dbReference type="Proteomes" id="UP000765509"/>
    </source>
</evidence>
<dbReference type="Pfam" id="PF01035">
    <property type="entry name" value="DNA_binding_1"/>
    <property type="match status" value="1"/>
</dbReference>
<name>A0A9Q3FBZ8_9BASI</name>
<dbReference type="EMBL" id="AVOT02041193">
    <property type="protein sequence ID" value="MBW0536459.1"/>
    <property type="molecule type" value="Genomic_DNA"/>
</dbReference>
<evidence type="ECO:0000256" key="4">
    <source>
        <dbReference type="ARBA" id="ARBA00015377"/>
    </source>
</evidence>
<organism evidence="13 14">
    <name type="scientific">Austropuccinia psidii MF-1</name>
    <dbReference type="NCBI Taxonomy" id="1389203"/>
    <lineage>
        <taxon>Eukaryota</taxon>
        <taxon>Fungi</taxon>
        <taxon>Dikarya</taxon>
        <taxon>Basidiomycota</taxon>
        <taxon>Pucciniomycotina</taxon>
        <taxon>Pucciniomycetes</taxon>
        <taxon>Pucciniales</taxon>
        <taxon>Sphaerophragmiaceae</taxon>
        <taxon>Austropuccinia</taxon>
    </lineage>
</organism>
<dbReference type="InterPro" id="IPR014048">
    <property type="entry name" value="MethylDNA_cys_MeTrfase_DNA-bd"/>
</dbReference>
<keyword evidence="8" id="KW-0234">DNA repair</keyword>
<dbReference type="InterPro" id="IPR001497">
    <property type="entry name" value="MethylDNA_cys_MeTrfase_AS"/>
</dbReference>
<comment type="caution">
    <text evidence="13">The sequence shown here is derived from an EMBL/GenBank/DDBJ whole genome shotgun (WGS) entry which is preliminary data.</text>
</comment>
<keyword evidence="7" id="KW-0227">DNA damage</keyword>
<keyword evidence="5" id="KW-0489">Methyltransferase</keyword>
<sequence length="235" mass="26551">MSTGGLELLTADVKKPRCFGVLKMPWIQFIPPYSPFLKPVKLSFVLNKSLLEKKRPPGRVGFIKISWESSMDKSNSIITDYPHIGTDARRDYLTPQGKPLSDFRWTVYDLLIKVPPGKLTTYGTLANLLTNDKHTNTKKQKTSSQAIGTALRANPFAPIVPCHRVVNSDFYIGGFFGDYGLNGIHPHKRIKRIYKSNSTKFNQVNRKIQILKKEGIEVDSNGYVIGLKEDLLWQG</sequence>
<evidence type="ECO:0000256" key="9">
    <source>
        <dbReference type="ARBA" id="ARBA00030795"/>
    </source>
</evidence>
<evidence type="ECO:0000259" key="12">
    <source>
        <dbReference type="Pfam" id="PF01035"/>
    </source>
</evidence>
<accession>A0A9Q3FBZ8</accession>
<evidence type="ECO:0000256" key="7">
    <source>
        <dbReference type="ARBA" id="ARBA00022763"/>
    </source>
</evidence>
<evidence type="ECO:0000256" key="3">
    <source>
        <dbReference type="ARBA" id="ARBA00011918"/>
    </source>
</evidence>
<dbReference type="Proteomes" id="UP000765509">
    <property type="component" value="Unassembled WGS sequence"/>
</dbReference>
<dbReference type="SUPFAM" id="SSF46767">
    <property type="entry name" value="Methylated DNA-protein cysteine methyltransferase, C-terminal domain"/>
    <property type="match status" value="1"/>
</dbReference>
<dbReference type="GO" id="GO:0003908">
    <property type="term" value="F:methylated-DNA-[protein]-cysteine S-methyltransferase activity"/>
    <property type="evidence" value="ECO:0007669"/>
    <property type="project" value="UniProtKB-EC"/>
</dbReference>
<evidence type="ECO:0000256" key="5">
    <source>
        <dbReference type="ARBA" id="ARBA00022603"/>
    </source>
</evidence>
<evidence type="ECO:0000256" key="1">
    <source>
        <dbReference type="ARBA" id="ARBA00001286"/>
    </source>
</evidence>
<comment type="catalytic activity">
    <reaction evidence="1">
        <text>a 4-O-methyl-thymidine in DNA + L-cysteinyl-[protein] = a thymidine in DNA + S-methyl-L-cysteinyl-[protein]</text>
        <dbReference type="Rhea" id="RHEA:53428"/>
        <dbReference type="Rhea" id="RHEA-COMP:10131"/>
        <dbReference type="Rhea" id="RHEA-COMP:10132"/>
        <dbReference type="Rhea" id="RHEA-COMP:13555"/>
        <dbReference type="Rhea" id="RHEA-COMP:13556"/>
        <dbReference type="ChEBI" id="CHEBI:29950"/>
        <dbReference type="ChEBI" id="CHEBI:82612"/>
        <dbReference type="ChEBI" id="CHEBI:137386"/>
        <dbReference type="ChEBI" id="CHEBI:137387"/>
        <dbReference type="EC" id="2.1.1.63"/>
    </reaction>
</comment>
<dbReference type="EC" id="2.1.1.63" evidence="3"/>
<dbReference type="CDD" id="cd06445">
    <property type="entry name" value="ATase"/>
    <property type="match status" value="1"/>
</dbReference>
<dbReference type="InterPro" id="IPR036217">
    <property type="entry name" value="MethylDNA_cys_MeTrfase_DNAb"/>
</dbReference>
<dbReference type="PANTHER" id="PTHR10815:SF13">
    <property type="entry name" value="METHYLATED-DNA--PROTEIN-CYSTEINE METHYLTRANSFERASE"/>
    <property type="match status" value="1"/>
</dbReference>
<protein>
    <recommendedName>
        <fullName evidence="4">Methylated-DNA--protein-cysteine methyltransferase</fullName>
        <ecNumber evidence="3">2.1.1.63</ecNumber>
    </recommendedName>
    <alternativeName>
        <fullName evidence="9">6-O-methylguanine-DNA methyltransferase</fullName>
    </alternativeName>
    <alternativeName>
        <fullName evidence="10">O-6-methylguanine-DNA-alkyltransferase</fullName>
    </alternativeName>
</protein>
<evidence type="ECO:0000313" key="13">
    <source>
        <dbReference type="EMBL" id="MBW0536459.1"/>
    </source>
</evidence>
<proteinExistence type="inferred from homology"/>
<evidence type="ECO:0000256" key="6">
    <source>
        <dbReference type="ARBA" id="ARBA00022679"/>
    </source>
</evidence>
<evidence type="ECO:0000256" key="11">
    <source>
        <dbReference type="ARBA" id="ARBA00049348"/>
    </source>
</evidence>
<dbReference type="NCBIfam" id="TIGR00589">
    <property type="entry name" value="ogt"/>
    <property type="match status" value="1"/>
</dbReference>
<dbReference type="OrthoDB" id="1907495at2759"/>
<dbReference type="GO" id="GO:0006281">
    <property type="term" value="P:DNA repair"/>
    <property type="evidence" value="ECO:0007669"/>
    <property type="project" value="UniProtKB-KW"/>
</dbReference>
<dbReference type="PANTHER" id="PTHR10815">
    <property type="entry name" value="METHYLATED-DNA--PROTEIN-CYSTEINE METHYLTRANSFERASE"/>
    <property type="match status" value="1"/>
</dbReference>
<dbReference type="AlphaFoldDB" id="A0A9Q3FBZ8"/>
<dbReference type="InterPro" id="IPR036388">
    <property type="entry name" value="WH-like_DNA-bd_sf"/>
</dbReference>
<keyword evidence="6" id="KW-0808">Transferase</keyword>
<keyword evidence="14" id="KW-1185">Reference proteome</keyword>
<dbReference type="GO" id="GO:0032259">
    <property type="term" value="P:methylation"/>
    <property type="evidence" value="ECO:0007669"/>
    <property type="project" value="UniProtKB-KW"/>
</dbReference>
<dbReference type="Gene3D" id="1.10.10.10">
    <property type="entry name" value="Winged helix-like DNA-binding domain superfamily/Winged helix DNA-binding domain"/>
    <property type="match status" value="1"/>
</dbReference>